<dbReference type="Gene3D" id="3.40.1280.30">
    <property type="match status" value="1"/>
</dbReference>
<dbReference type="GO" id="GO:0008168">
    <property type="term" value="F:methyltransferase activity"/>
    <property type="evidence" value="ECO:0007669"/>
    <property type="project" value="UniProtKB-KW"/>
</dbReference>
<name>A0A8B8BHR3_CRAVI</name>
<dbReference type="GO" id="GO:0000049">
    <property type="term" value="F:tRNA binding"/>
    <property type="evidence" value="ECO:0007669"/>
    <property type="project" value="TreeGrafter"/>
</dbReference>
<dbReference type="GeneID" id="111110545"/>
<dbReference type="KEGG" id="cvn:111110545"/>
<feature type="domain" description="SAM-dependent MTase TRM10-type" evidence="4">
    <location>
        <begin position="165"/>
        <end position="367"/>
    </location>
</feature>
<keyword evidence="1" id="KW-0489">Methyltransferase</keyword>
<dbReference type="GO" id="GO:0005739">
    <property type="term" value="C:mitochondrion"/>
    <property type="evidence" value="ECO:0007669"/>
    <property type="project" value="TreeGrafter"/>
</dbReference>
<proteinExistence type="predicted"/>
<evidence type="ECO:0000313" key="5">
    <source>
        <dbReference type="Proteomes" id="UP000694844"/>
    </source>
</evidence>
<gene>
    <name evidence="6" type="primary">LOC111110545</name>
</gene>
<dbReference type="PANTHER" id="PTHR13563">
    <property type="entry name" value="TRNA (GUANINE-9-) METHYLTRANSFERASE"/>
    <property type="match status" value="1"/>
</dbReference>
<reference evidence="6" key="1">
    <citation type="submission" date="2025-08" db="UniProtKB">
        <authorList>
            <consortium name="RefSeq"/>
        </authorList>
    </citation>
    <scope>IDENTIFICATION</scope>
    <source>
        <tissue evidence="6">Whole sample</tissue>
    </source>
</reference>
<keyword evidence="2" id="KW-0808">Transferase</keyword>
<keyword evidence="5" id="KW-1185">Reference proteome</keyword>
<dbReference type="GO" id="GO:0070131">
    <property type="term" value="P:positive regulation of mitochondrial translation"/>
    <property type="evidence" value="ECO:0007669"/>
    <property type="project" value="TreeGrafter"/>
</dbReference>
<dbReference type="GO" id="GO:0032259">
    <property type="term" value="P:methylation"/>
    <property type="evidence" value="ECO:0007669"/>
    <property type="project" value="UniProtKB-KW"/>
</dbReference>
<evidence type="ECO:0000256" key="1">
    <source>
        <dbReference type="ARBA" id="ARBA00022603"/>
    </source>
</evidence>
<dbReference type="RefSeq" id="XP_022302798.1">
    <property type="nucleotide sequence ID" value="XM_022447090.1"/>
</dbReference>
<evidence type="ECO:0000256" key="3">
    <source>
        <dbReference type="ARBA" id="ARBA00022691"/>
    </source>
</evidence>
<dbReference type="PROSITE" id="PS51675">
    <property type="entry name" value="SAM_MT_TRM10"/>
    <property type="match status" value="1"/>
</dbReference>
<evidence type="ECO:0000256" key="2">
    <source>
        <dbReference type="ARBA" id="ARBA00022679"/>
    </source>
</evidence>
<dbReference type="PANTHER" id="PTHR13563:SF5">
    <property type="entry name" value="TRNA METHYLTRANSFERASE 10 HOMOLOG C"/>
    <property type="match status" value="1"/>
</dbReference>
<evidence type="ECO:0000259" key="4">
    <source>
        <dbReference type="PROSITE" id="PS51675"/>
    </source>
</evidence>
<organism evidence="5 6">
    <name type="scientific">Crassostrea virginica</name>
    <name type="common">Eastern oyster</name>
    <dbReference type="NCBI Taxonomy" id="6565"/>
    <lineage>
        <taxon>Eukaryota</taxon>
        <taxon>Metazoa</taxon>
        <taxon>Spiralia</taxon>
        <taxon>Lophotrochozoa</taxon>
        <taxon>Mollusca</taxon>
        <taxon>Bivalvia</taxon>
        <taxon>Autobranchia</taxon>
        <taxon>Pteriomorphia</taxon>
        <taxon>Ostreida</taxon>
        <taxon>Ostreoidea</taxon>
        <taxon>Ostreidae</taxon>
        <taxon>Crassostrea</taxon>
    </lineage>
</organism>
<protein>
    <submittedName>
        <fullName evidence="6">tRNA (Guanine(9)-N1)-methyltransferase-like isoform X1</fullName>
    </submittedName>
</protein>
<dbReference type="OrthoDB" id="278300at2759"/>
<accession>A0A8B8BHR3</accession>
<keyword evidence="3" id="KW-0949">S-adenosyl-L-methionine</keyword>
<sequence>MRHGCWHKYLTVWRRMWFSRILRRSDGPHRTLRRSFSLTTFLHESISNKRSFYYPTEQIKNLGDFRKFASPEEKQHLERITSEYYAICKRQPENVPEMSDEDWLIHMNYETKLGRASHLNLIRTKQNRKAASKRKLADKSVVAKEEDPKVSHQFTISIAKQKLILRNRVAQAMRLEEPILIDLGFASSMFYNEITDVARHLVQTLGSVNKSAFEPWPTLRVIFCNAKPSIEQNEIIKVFRRLTVGENSFDKLPVTITESSYLDLYKARELVYLTQDADIYYHPTEGIPIIGAIINKTTKDKLLIQRAHNDDIKVRKLPIDLNEKVYDTKMTVAHVIEYVSMLRFTWDPSKARTTLQNRIVSPRRSQR</sequence>
<dbReference type="Proteomes" id="UP000694844">
    <property type="component" value="Chromosome 8"/>
</dbReference>
<dbReference type="InterPro" id="IPR007356">
    <property type="entry name" value="tRNA_m1G_MeTrfase_euk"/>
</dbReference>
<evidence type="ECO:0000313" key="6">
    <source>
        <dbReference type="RefSeq" id="XP_022302798.1"/>
    </source>
</evidence>
<dbReference type="GO" id="GO:0097745">
    <property type="term" value="P:mitochondrial tRNA 5'-end processing"/>
    <property type="evidence" value="ECO:0007669"/>
    <property type="project" value="TreeGrafter"/>
</dbReference>
<dbReference type="GO" id="GO:0005654">
    <property type="term" value="C:nucleoplasm"/>
    <property type="evidence" value="ECO:0007669"/>
    <property type="project" value="TreeGrafter"/>
</dbReference>
<dbReference type="AlphaFoldDB" id="A0A8B8BHR3"/>
<dbReference type="InterPro" id="IPR038459">
    <property type="entry name" value="MT_TRM10-typ_sf"/>
</dbReference>
<dbReference type="InterPro" id="IPR028564">
    <property type="entry name" value="MT_TRM10-typ"/>
</dbReference>